<dbReference type="RefSeq" id="WP_263062278.1">
    <property type="nucleotide sequence ID" value="NZ_JAOUSE010000066.1"/>
</dbReference>
<dbReference type="SUPFAM" id="SSF158499">
    <property type="entry name" value="DnaD domain-like"/>
    <property type="match status" value="1"/>
</dbReference>
<dbReference type="Gene3D" id="1.10.10.630">
    <property type="entry name" value="DnaD domain-like"/>
    <property type="match status" value="1"/>
</dbReference>
<name>A0ABT2WJB1_9BACI</name>
<evidence type="ECO:0000313" key="5">
    <source>
        <dbReference type="Proteomes" id="UP001208656"/>
    </source>
</evidence>
<dbReference type="Proteomes" id="UP001208656">
    <property type="component" value="Unassembled WGS sequence"/>
</dbReference>
<organism evidence="4 5">
    <name type="scientific">Pallidibacillus thermolactis</name>
    <dbReference type="NCBI Taxonomy" id="251051"/>
    <lineage>
        <taxon>Bacteria</taxon>
        <taxon>Bacillati</taxon>
        <taxon>Bacillota</taxon>
        <taxon>Bacilli</taxon>
        <taxon>Bacillales</taxon>
        <taxon>Bacillaceae</taxon>
        <taxon>Pallidibacillus</taxon>
    </lineage>
</organism>
<dbReference type="EMBL" id="JAOUSE010000066">
    <property type="protein sequence ID" value="MCU9595655.1"/>
    <property type="molecule type" value="Genomic_DNA"/>
</dbReference>
<protein>
    <submittedName>
        <fullName evidence="4">DnaD domain protein</fullName>
    </submittedName>
</protein>
<dbReference type="InterPro" id="IPR034829">
    <property type="entry name" value="DnaD-like_sf"/>
</dbReference>
<dbReference type="PANTHER" id="PTHR37293:SF5">
    <property type="entry name" value="DNA REPLICATION PROTEIN"/>
    <property type="match status" value="1"/>
</dbReference>
<comment type="similarity">
    <text evidence="1">Belongs to the DnaB/DnaD family.</text>
</comment>
<feature type="compositionally biased region" description="Polar residues" evidence="2">
    <location>
        <begin position="137"/>
        <end position="149"/>
    </location>
</feature>
<evidence type="ECO:0000259" key="3">
    <source>
        <dbReference type="Pfam" id="PF07261"/>
    </source>
</evidence>
<feature type="domain" description="DnaB/C C-terminal" evidence="3">
    <location>
        <begin position="192"/>
        <end position="262"/>
    </location>
</feature>
<dbReference type="Pfam" id="PF07261">
    <property type="entry name" value="DnaB_2"/>
    <property type="match status" value="1"/>
</dbReference>
<evidence type="ECO:0000256" key="2">
    <source>
        <dbReference type="SAM" id="MobiDB-lite"/>
    </source>
</evidence>
<dbReference type="NCBIfam" id="TIGR01446">
    <property type="entry name" value="DnaD_dom"/>
    <property type="match status" value="1"/>
</dbReference>
<dbReference type="InterPro" id="IPR006343">
    <property type="entry name" value="DnaB/C_C"/>
</dbReference>
<sequence length="299" mass="35088">MSRLLINEYTIPISITLAEKVGVHEAIFLQQLHYWLQDSHHIHDGHKWVYNTYQDWHKQMPFLSINQIRRIVRELEKSNLILTGNFNRLKLDKTKWYRINYEAVEQLCQDTNTQQLFIESCNNETCPQKEDTDEQTRQSQKNNSRGQETQSEHTQKTPRSKNGNQTIPKTTTETTSKKMIDDDEYACAVNPFQFFEENGFGTVGGYLAEKIMAWCEDLSTELVVEAMKLAVEFGCKHWKYVEAILKQWADKGYQSVKDVQAARLHFEEKRSKKSGRKFEKQGRDIPQFSEMDFSLGEDE</sequence>
<accession>A0ABT2WJB1</accession>
<feature type="compositionally biased region" description="Basic and acidic residues" evidence="2">
    <location>
        <begin position="127"/>
        <end position="136"/>
    </location>
</feature>
<gene>
    <name evidence="4" type="ORF">OEV82_14580</name>
</gene>
<dbReference type="PANTHER" id="PTHR37293">
    <property type="entry name" value="PHAGE REPLICATION PROTEIN-RELATED"/>
    <property type="match status" value="1"/>
</dbReference>
<keyword evidence="5" id="KW-1185">Reference proteome</keyword>
<reference evidence="4 5" key="1">
    <citation type="submission" date="2022-10" db="EMBL/GenBank/DDBJ databases">
        <title>Description of Fervidibacillus gen. nov. in the family Fervidibacillaceae fam. nov. with two species, Fervidibacillus albus sp. nov., and Fervidibacillus halotolerans sp. nov., isolated from tidal flat sediments.</title>
        <authorList>
            <person name="Kwon K.K."/>
            <person name="Yang S.-H."/>
        </authorList>
    </citation>
    <scope>NUCLEOTIDE SEQUENCE [LARGE SCALE GENOMIC DNA]</scope>
    <source>
        <strain evidence="4 5">DSM 23332</strain>
    </source>
</reference>
<evidence type="ECO:0000313" key="4">
    <source>
        <dbReference type="EMBL" id="MCU9595655.1"/>
    </source>
</evidence>
<feature type="region of interest" description="Disordered" evidence="2">
    <location>
        <begin position="125"/>
        <end position="175"/>
    </location>
</feature>
<feature type="region of interest" description="Disordered" evidence="2">
    <location>
        <begin position="269"/>
        <end position="299"/>
    </location>
</feature>
<feature type="compositionally biased region" description="Basic and acidic residues" evidence="2">
    <location>
        <begin position="269"/>
        <end position="283"/>
    </location>
</feature>
<dbReference type="InterPro" id="IPR053162">
    <property type="entry name" value="DnaD"/>
</dbReference>
<evidence type="ECO:0000256" key="1">
    <source>
        <dbReference type="ARBA" id="ARBA00093462"/>
    </source>
</evidence>
<proteinExistence type="inferred from homology"/>
<comment type="caution">
    <text evidence="4">The sequence shown here is derived from an EMBL/GenBank/DDBJ whole genome shotgun (WGS) entry which is preliminary data.</text>
</comment>